<organism evidence="7 8">
    <name type="scientific">Bavariicoccus seileri</name>
    <dbReference type="NCBI Taxonomy" id="549685"/>
    <lineage>
        <taxon>Bacteria</taxon>
        <taxon>Bacillati</taxon>
        <taxon>Bacillota</taxon>
        <taxon>Bacilli</taxon>
        <taxon>Lactobacillales</taxon>
        <taxon>Enterococcaceae</taxon>
        <taxon>Bavariicoccus</taxon>
    </lineage>
</organism>
<sequence length="172" mass="18979">MLVIVVLLLQAKQKIGGSSTMLEAEAKGTMVDGIMSLGIGVAAIVVYFIDNSPPFSFLRYTGDFFITTILVLLSLKTPLMVVIKSFTELSNGKVVDSSLQESISQLVTKHLSPDVMLQNVKIYKVGMFFKVDALIHTRPDTADFSSLMSQKDAIKIDLSKKYEFCDIDFILS</sequence>
<feature type="transmembrane region" description="Helical" evidence="5">
    <location>
        <begin position="61"/>
        <end position="83"/>
    </location>
</feature>
<feature type="domain" description="Cation efflux protein transmembrane" evidence="6">
    <location>
        <begin position="4"/>
        <end position="89"/>
    </location>
</feature>
<comment type="caution">
    <text evidence="7">The sequence shown here is derived from an EMBL/GenBank/DDBJ whole genome shotgun (WGS) entry which is preliminary data.</text>
</comment>
<evidence type="ECO:0000256" key="1">
    <source>
        <dbReference type="ARBA" id="ARBA00004141"/>
    </source>
</evidence>
<evidence type="ECO:0000256" key="5">
    <source>
        <dbReference type="SAM" id="Phobius"/>
    </source>
</evidence>
<dbReference type="GO" id="GO:0008324">
    <property type="term" value="F:monoatomic cation transmembrane transporter activity"/>
    <property type="evidence" value="ECO:0007669"/>
    <property type="project" value="InterPro"/>
</dbReference>
<dbReference type="AlphaFoldDB" id="A0A3D4S2R8"/>
<keyword evidence="3 5" id="KW-1133">Transmembrane helix</keyword>
<dbReference type="GO" id="GO:0016020">
    <property type="term" value="C:membrane"/>
    <property type="evidence" value="ECO:0007669"/>
    <property type="project" value="UniProtKB-SubCell"/>
</dbReference>
<evidence type="ECO:0000256" key="2">
    <source>
        <dbReference type="ARBA" id="ARBA00022692"/>
    </source>
</evidence>
<gene>
    <name evidence="7" type="ORF">DIW15_00050</name>
</gene>
<comment type="subcellular location">
    <subcellularLocation>
        <location evidence="1">Membrane</location>
        <topology evidence="1">Multi-pass membrane protein</topology>
    </subcellularLocation>
</comment>
<dbReference type="Pfam" id="PF01545">
    <property type="entry name" value="Cation_efflux"/>
    <property type="match status" value="1"/>
</dbReference>
<evidence type="ECO:0000259" key="6">
    <source>
        <dbReference type="Pfam" id="PF01545"/>
    </source>
</evidence>
<dbReference type="EMBL" id="DQHO01000002">
    <property type="protein sequence ID" value="HCS93087.1"/>
    <property type="molecule type" value="Genomic_DNA"/>
</dbReference>
<proteinExistence type="predicted"/>
<name>A0A3D4S2R8_9ENTE</name>
<dbReference type="InterPro" id="IPR058533">
    <property type="entry name" value="Cation_efflux_TM"/>
</dbReference>
<evidence type="ECO:0000313" key="8">
    <source>
        <dbReference type="Proteomes" id="UP000262195"/>
    </source>
</evidence>
<evidence type="ECO:0000256" key="3">
    <source>
        <dbReference type="ARBA" id="ARBA00022989"/>
    </source>
</evidence>
<evidence type="ECO:0000313" key="7">
    <source>
        <dbReference type="EMBL" id="HCS93087.1"/>
    </source>
</evidence>
<feature type="transmembrane region" description="Helical" evidence="5">
    <location>
        <begin position="29"/>
        <end position="49"/>
    </location>
</feature>
<reference evidence="7 8" key="1">
    <citation type="journal article" date="2018" name="Nat. Biotechnol.">
        <title>A standardized bacterial taxonomy based on genome phylogeny substantially revises the tree of life.</title>
        <authorList>
            <person name="Parks D.H."/>
            <person name="Chuvochina M."/>
            <person name="Waite D.W."/>
            <person name="Rinke C."/>
            <person name="Skarshewski A."/>
            <person name="Chaumeil P.A."/>
            <person name="Hugenholtz P."/>
        </authorList>
    </citation>
    <scope>NUCLEOTIDE SEQUENCE [LARGE SCALE GENOMIC DNA]</scope>
    <source>
        <strain evidence="7">UBA11306</strain>
    </source>
</reference>
<accession>A0A3D4S2R8</accession>
<evidence type="ECO:0000256" key="4">
    <source>
        <dbReference type="ARBA" id="ARBA00023136"/>
    </source>
</evidence>
<keyword evidence="2 5" id="KW-0812">Transmembrane</keyword>
<keyword evidence="4 5" id="KW-0472">Membrane</keyword>
<protein>
    <recommendedName>
        <fullName evidence="6">Cation efflux protein transmembrane domain-containing protein</fullName>
    </recommendedName>
</protein>
<dbReference type="Proteomes" id="UP000262195">
    <property type="component" value="Unassembled WGS sequence"/>
</dbReference>
<dbReference type="STRING" id="1121105.GCA_000421665_01651"/>